<reference evidence="1 2" key="1">
    <citation type="submission" date="2024-02" db="EMBL/GenBank/DDBJ databases">
        <title>Lysinimicrobium sediminis NBRC 112286.</title>
        <authorList>
            <person name="Ichikawa N."/>
            <person name="Katano-Makiyama Y."/>
            <person name="Hidaka K."/>
        </authorList>
    </citation>
    <scope>NUCLEOTIDE SEQUENCE [LARGE SCALE GENOMIC DNA]</scope>
    <source>
        <strain evidence="1 2">NBRC 112286</strain>
    </source>
</reference>
<accession>A0ABP9WIC8</accession>
<dbReference type="Proteomes" id="UP001426770">
    <property type="component" value="Unassembled WGS sequence"/>
</dbReference>
<comment type="caution">
    <text evidence="1">The sequence shown here is derived from an EMBL/GenBank/DDBJ whole genome shotgun (WGS) entry which is preliminary data.</text>
</comment>
<gene>
    <name evidence="1" type="ORF">Lsed01_02033</name>
</gene>
<protein>
    <submittedName>
        <fullName evidence="1">Uncharacterized protein</fullName>
    </submittedName>
</protein>
<dbReference type="RefSeq" id="WP_345379944.1">
    <property type="nucleotide sequence ID" value="NZ_BAABRR010000011.1"/>
</dbReference>
<proteinExistence type="predicted"/>
<sequence length="75" mass="7885">MIAGTAWRAEVAVDLDAARDRRHAARVSGGQAYQVWTVPLDGTAAIAVSVEPWDPAEPERGSTTPTEVVAAVELA</sequence>
<evidence type="ECO:0000313" key="2">
    <source>
        <dbReference type="Proteomes" id="UP001426770"/>
    </source>
</evidence>
<keyword evidence="2" id="KW-1185">Reference proteome</keyword>
<evidence type="ECO:0000313" key="1">
    <source>
        <dbReference type="EMBL" id="GAA5519582.1"/>
    </source>
</evidence>
<name>A0ABP9WIC8_9MICO</name>
<dbReference type="EMBL" id="BAABRR010000011">
    <property type="protein sequence ID" value="GAA5519582.1"/>
    <property type="molecule type" value="Genomic_DNA"/>
</dbReference>
<organism evidence="1 2">
    <name type="scientific">Demequina sediminis</name>
    <dbReference type="NCBI Taxonomy" id="1930058"/>
    <lineage>
        <taxon>Bacteria</taxon>
        <taxon>Bacillati</taxon>
        <taxon>Actinomycetota</taxon>
        <taxon>Actinomycetes</taxon>
        <taxon>Micrococcales</taxon>
        <taxon>Demequinaceae</taxon>
        <taxon>Demequina</taxon>
    </lineage>
</organism>